<protein>
    <recommendedName>
        <fullName evidence="4">DUF5641 domain-containing protein</fullName>
    </recommendedName>
</protein>
<dbReference type="Proteomes" id="UP000076858">
    <property type="component" value="Unassembled WGS sequence"/>
</dbReference>
<sequence>MEARSPYGVGYEQCPDEIFADDANFEDENNYPIPTNIGALKEWRKKDCIARTFLTCLKIRSSHPRPSGNAKNRVDIFRQTIPMAGRVLGTHGCMVRTMKDLLWLLRRSNGHACLEYDEQEVSFIETESVVNTRPLTYVAEGSDEPVVNLMAPDATNARLLEMDRQRRKYVSDICECFVMDYLLQIDKFHCKGRPGHKIRVGEVVVIDDDNTRRLMWTVEVSLHPLEPREDQPEDVEFPLTLELESKKEKVPQSVSDADLVEQDEPWSTGSATKHHGSITSSCFDGDSQCSIGVATGLGWTWSGQANQPAPVVATFDPNVGRAALGRDFFFDGATEEKFFEWQAAVQRVSVTEGWNPEQTRQVALRNLRGDAASWHDQVGVNIPDFDDWMNSLKRIFVRALIESS</sequence>
<accession>A0A164TRQ3</accession>
<feature type="compositionally biased region" description="Polar residues" evidence="1">
    <location>
        <begin position="265"/>
        <end position="275"/>
    </location>
</feature>
<dbReference type="EMBL" id="LRGB01001745">
    <property type="protein sequence ID" value="KZS10693.1"/>
    <property type="molecule type" value="Genomic_DNA"/>
</dbReference>
<gene>
    <name evidence="2" type="ORF">APZ42_024786</name>
</gene>
<dbReference type="AlphaFoldDB" id="A0A164TRQ3"/>
<feature type="region of interest" description="Disordered" evidence="1">
    <location>
        <begin position="248"/>
        <end position="275"/>
    </location>
</feature>
<evidence type="ECO:0000313" key="3">
    <source>
        <dbReference type="Proteomes" id="UP000076858"/>
    </source>
</evidence>
<evidence type="ECO:0000256" key="1">
    <source>
        <dbReference type="SAM" id="MobiDB-lite"/>
    </source>
</evidence>
<keyword evidence="3" id="KW-1185">Reference proteome</keyword>
<name>A0A164TRQ3_9CRUS</name>
<reference evidence="2 3" key="1">
    <citation type="submission" date="2016-03" db="EMBL/GenBank/DDBJ databases">
        <title>EvidentialGene: Evidence-directed Construction of Genes on Genomes.</title>
        <authorList>
            <person name="Gilbert D.G."/>
            <person name="Choi J.-H."/>
            <person name="Mockaitis K."/>
            <person name="Colbourne J."/>
            <person name="Pfrender M."/>
        </authorList>
    </citation>
    <scope>NUCLEOTIDE SEQUENCE [LARGE SCALE GENOMIC DNA]</scope>
    <source>
        <strain evidence="2 3">Xinb3</strain>
        <tissue evidence="2">Complete organism</tissue>
    </source>
</reference>
<evidence type="ECO:0000313" key="2">
    <source>
        <dbReference type="EMBL" id="KZS10693.1"/>
    </source>
</evidence>
<comment type="caution">
    <text evidence="2">The sequence shown here is derived from an EMBL/GenBank/DDBJ whole genome shotgun (WGS) entry which is preliminary data.</text>
</comment>
<organism evidence="2 3">
    <name type="scientific">Daphnia magna</name>
    <dbReference type="NCBI Taxonomy" id="35525"/>
    <lineage>
        <taxon>Eukaryota</taxon>
        <taxon>Metazoa</taxon>
        <taxon>Ecdysozoa</taxon>
        <taxon>Arthropoda</taxon>
        <taxon>Crustacea</taxon>
        <taxon>Branchiopoda</taxon>
        <taxon>Diplostraca</taxon>
        <taxon>Cladocera</taxon>
        <taxon>Anomopoda</taxon>
        <taxon>Daphniidae</taxon>
        <taxon>Daphnia</taxon>
    </lineage>
</organism>
<evidence type="ECO:0008006" key="4">
    <source>
        <dbReference type="Google" id="ProtNLM"/>
    </source>
</evidence>
<proteinExistence type="predicted"/>
<dbReference type="OrthoDB" id="5973968at2759"/>